<organismHost>
    <name type="scientific">Homo sapiens</name>
    <name type="common">Human</name>
    <dbReference type="NCBI Taxonomy" id="9606"/>
</organismHost>
<feature type="non-terminal residue" evidence="1">
    <location>
        <position position="32"/>
    </location>
</feature>
<evidence type="ECO:0000313" key="1">
    <source>
        <dbReference type="EMBL" id="AEV90562.1"/>
    </source>
</evidence>
<sequence>CTRLSESIRRITIGPGKVFYTTGNIGGNQAHC</sequence>
<dbReference type="SUPFAM" id="SSF56502">
    <property type="entry name" value="gp120 core"/>
    <property type="match status" value="1"/>
</dbReference>
<keyword evidence="1" id="KW-0946">Virion</keyword>
<accession>G9C1W9</accession>
<dbReference type="InterPro" id="IPR036377">
    <property type="entry name" value="Gp120_core_sf"/>
</dbReference>
<protein>
    <submittedName>
        <fullName evidence="1">Envelope glycoprotein</fullName>
    </submittedName>
</protein>
<organism evidence="1">
    <name type="scientific">Human immunodeficiency virus type 1</name>
    <name type="common">HIV-1</name>
    <dbReference type="NCBI Taxonomy" id="11676"/>
    <lineage>
        <taxon>Viruses</taxon>
        <taxon>Riboviria</taxon>
        <taxon>Pararnavirae</taxon>
        <taxon>Artverviricota</taxon>
        <taxon>Revtraviricetes</taxon>
        <taxon>Ortervirales</taxon>
        <taxon>Retroviridae</taxon>
        <taxon>Orthoretrovirinae</taxon>
        <taxon>Lentivirus</taxon>
        <taxon>Lentivirus humimdef1</taxon>
    </lineage>
</organism>
<dbReference type="EMBL" id="HQ823119">
    <property type="protein sequence ID" value="AEV90562.1"/>
    <property type="molecule type" value="Genomic_DNA"/>
</dbReference>
<reference evidence="1" key="1">
    <citation type="journal article" date="2012" name="AIDS Res. Hum. Retroviruses">
        <title>Female Genital Tract Shedding of CXCR4-Tropic HIV Type 1 Is Associated with a Majority Population of CXCR4-Tropic HIV Type 1 in Blood and Declining CD4(+) Cell Counts.</title>
        <authorList>
            <person name="Haaland R.E."/>
            <person name="Sullivan S.T."/>
            <person name="Evans-Strickfaden T."/>
            <person name="Lennox J.L."/>
            <person name="Hart C.E."/>
        </authorList>
    </citation>
    <scope>NUCLEOTIDE SEQUENCE</scope>
    <source>
        <strain evidence="1">34P2C6</strain>
    </source>
</reference>
<proteinExistence type="predicted"/>
<name>G9C1W9_HV1</name>
<keyword evidence="1" id="KW-0261">Viral envelope protein</keyword>
<dbReference type="GO" id="GO:0019031">
    <property type="term" value="C:viral envelope"/>
    <property type="evidence" value="ECO:0007669"/>
    <property type="project" value="UniProtKB-KW"/>
</dbReference>
<gene>
    <name evidence="1" type="primary">env</name>
</gene>
<feature type="non-terminal residue" evidence="1">
    <location>
        <position position="1"/>
    </location>
</feature>